<dbReference type="GO" id="GO:0044782">
    <property type="term" value="P:cilium organization"/>
    <property type="evidence" value="ECO:0007669"/>
    <property type="project" value="TreeGrafter"/>
</dbReference>
<protein>
    <submittedName>
        <fullName evidence="4">Kinesin-associated protein 3</fullName>
    </submittedName>
</protein>
<dbReference type="InterPro" id="IPR000225">
    <property type="entry name" value="Armadillo"/>
</dbReference>
<evidence type="ECO:0000313" key="3">
    <source>
        <dbReference type="Proteomes" id="UP000887575"/>
    </source>
</evidence>
<keyword evidence="3" id="KW-1185">Reference proteome</keyword>
<dbReference type="GO" id="GO:0035869">
    <property type="term" value="C:ciliary transition zone"/>
    <property type="evidence" value="ECO:0007669"/>
    <property type="project" value="TreeGrafter"/>
</dbReference>
<dbReference type="Gene3D" id="1.25.10.10">
    <property type="entry name" value="Leucine-rich Repeat Variant"/>
    <property type="match status" value="1"/>
</dbReference>
<feature type="compositionally biased region" description="Low complexity" evidence="2">
    <location>
        <begin position="93"/>
        <end position="102"/>
    </location>
</feature>
<dbReference type="GO" id="GO:0016939">
    <property type="term" value="C:kinesin II complex"/>
    <property type="evidence" value="ECO:0007669"/>
    <property type="project" value="TreeGrafter"/>
</dbReference>
<reference evidence="4" key="1">
    <citation type="submission" date="2024-02" db="UniProtKB">
        <authorList>
            <consortium name="WormBaseParasite"/>
        </authorList>
    </citation>
    <scope>IDENTIFICATION</scope>
</reference>
<feature type="repeat" description="ARM" evidence="1">
    <location>
        <begin position="309"/>
        <end position="351"/>
    </location>
</feature>
<dbReference type="GO" id="GO:0007018">
    <property type="term" value="P:microtubule-based movement"/>
    <property type="evidence" value="ECO:0007669"/>
    <property type="project" value="TreeGrafter"/>
</dbReference>
<dbReference type="PANTHER" id="PTHR15605">
    <property type="entry name" value="KINESIN-ASSOCIATED PROTEINS"/>
    <property type="match status" value="1"/>
</dbReference>
<dbReference type="Pfam" id="PF05804">
    <property type="entry name" value="KAP"/>
    <property type="match status" value="1"/>
</dbReference>
<dbReference type="SMART" id="SM01297">
    <property type="entry name" value="KAP"/>
    <property type="match status" value="1"/>
</dbReference>
<proteinExistence type="predicted"/>
<sequence length="692" mass="78389">MARESTSVYIDAHPIEQAIIVRFQSINDGNSSSFAGKTYQKIIVIRELSSVIDVKLVANEVMAQCGEIPEKARADLEHTIHYLQKRKTDGLRSRGSSTSLSDQGSANSIKANMEKIEDYIELFYEEISEKTRGTALILELASDPNNLQELAANESLIGALVRIFREDWKKNFDLATNIIRFFVHLSYYESFHSTITEHKMGALCMTAIEHEIKRGELWTTEALRDDQSAKKYRVALRKQNVLLAACITLLTNLADDLSVEQKMVKRDILNYLLKCLDSKDSPQLILATLQFILKLSIFIENKAALEQDAIIDKLIGLVTLDDEKIQKQAMGILFNLSFEEKNRIRMVQAGLVTHIAPLIQKTKALHLLYQLTINDDAKAMMTYTDAIQILMSDLLSGQASDVGKAVLINLCVEKRNAQLVCGPRGQGLDLLIEQAHQGRDLLIAKIIRNISFHTGPTQELFLKWIPKLIIVMKSDGLSVEENKSAFSLEAAGTIATNTAADWASLCEAYKLVPWMTEVLGKQGGERQPLQLQLVILCGSMATQLSAARLLVPLLDTFLKLLHVMQEDDEFVVQLLYLFLQLIRHKELSDRLMGSNSILGDYVIDLMHDKNESIREMCETALVIIGEHSIEWARRIATQRFRWHNAQWLETVESGGINEISDDRLDEEDEEWRKQVIFDDQLIDDDDLQERLF</sequence>
<dbReference type="SUPFAM" id="SSF48371">
    <property type="entry name" value="ARM repeat"/>
    <property type="match status" value="1"/>
</dbReference>
<dbReference type="InterPro" id="IPR016024">
    <property type="entry name" value="ARM-type_fold"/>
</dbReference>
<dbReference type="AlphaFoldDB" id="A0AAF3EAN3"/>
<evidence type="ECO:0000313" key="4">
    <source>
        <dbReference type="WBParaSite" id="MBELARI_LOCUS10983"/>
    </source>
</evidence>
<dbReference type="InterPro" id="IPR011989">
    <property type="entry name" value="ARM-like"/>
</dbReference>
<dbReference type="PANTHER" id="PTHR15605:SF2">
    <property type="entry name" value="KINESIN-ASSOCIATED PROTEIN 3"/>
    <property type="match status" value="1"/>
</dbReference>
<dbReference type="WBParaSite" id="MBELARI_LOCUS10983">
    <property type="protein sequence ID" value="MBELARI_LOCUS10983"/>
    <property type="gene ID" value="MBELARI_LOCUS10983"/>
</dbReference>
<dbReference type="InterPro" id="IPR008658">
    <property type="entry name" value="KAP3"/>
</dbReference>
<dbReference type="Proteomes" id="UP000887575">
    <property type="component" value="Unassembled WGS sequence"/>
</dbReference>
<evidence type="ECO:0000256" key="1">
    <source>
        <dbReference type="PROSITE-ProRule" id="PRU00259"/>
    </source>
</evidence>
<dbReference type="PROSITE" id="PS50176">
    <property type="entry name" value="ARM_REPEAT"/>
    <property type="match status" value="1"/>
</dbReference>
<organism evidence="3 4">
    <name type="scientific">Mesorhabditis belari</name>
    <dbReference type="NCBI Taxonomy" id="2138241"/>
    <lineage>
        <taxon>Eukaryota</taxon>
        <taxon>Metazoa</taxon>
        <taxon>Ecdysozoa</taxon>
        <taxon>Nematoda</taxon>
        <taxon>Chromadorea</taxon>
        <taxon>Rhabditida</taxon>
        <taxon>Rhabditina</taxon>
        <taxon>Rhabditomorpha</taxon>
        <taxon>Rhabditoidea</taxon>
        <taxon>Rhabditidae</taxon>
        <taxon>Mesorhabditinae</taxon>
        <taxon>Mesorhabditis</taxon>
    </lineage>
</organism>
<name>A0AAF3EAN3_9BILA</name>
<dbReference type="GO" id="GO:0019894">
    <property type="term" value="F:kinesin binding"/>
    <property type="evidence" value="ECO:0007669"/>
    <property type="project" value="InterPro"/>
</dbReference>
<accession>A0AAF3EAN3</accession>
<evidence type="ECO:0000256" key="2">
    <source>
        <dbReference type="SAM" id="MobiDB-lite"/>
    </source>
</evidence>
<feature type="region of interest" description="Disordered" evidence="2">
    <location>
        <begin position="87"/>
        <end position="106"/>
    </location>
</feature>
<dbReference type="GO" id="GO:0005930">
    <property type="term" value="C:axoneme"/>
    <property type="evidence" value="ECO:0007669"/>
    <property type="project" value="TreeGrafter"/>
</dbReference>